<dbReference type="RefSeq" id="WP_162413672.1">
    <property type="nucleotide sequence ID" value="NZ_JAHQXE010000003.1"/>
</dbReference>
<dbReference type="EMBL" id="JAHQXE010000003">
    <property type="protein sequence ID" value="MBV0902144.1"/>
    <property type="molecule type" value="Genomic_DNA"/>
</dbReference>
<protein>
    <submittedName>
        <fullName evidence="2">Uncharacterized protein</fullName>
    </submittedName>
</protein>
<dbReference type="Proteomes" id="UP001166304">
    <property type="component" value="Unassembled WGS sequence"/>
</dbReference>
<feature type="transmembrane region" description="Helical" evidence="1">
    <location>
        <begin position="309"/>
        <end position="330"/>
    </location>
</feature>
<feature type="transmembrane region" description="Helical" evidence="1">
    <location>
        <begin position="336"/>
        <end position="361"/>
    </location>
</feature>
<organism evidence="2 3">
    <name type="scientific">Haloarcula salina</name>
    <dbReference type="NCBI Taxonomy" id="1429914"/>
    <lineage>
        <taxon>Archaea</taxon>
        <taxon>Methanobacteriati</taxon>
        <taxon>Methanobacteriota</taxon>
        <taxon>Stenosarchaea group</taxon>
        <taxon>Halobacteria</taxon>
        <taxon>Halobacteriales</taxon>
        <taxon>Haloarculaceae</taxon>
        <taxon>Haloarcula</taxon>
    </lineage>
</organism>
<dbReference type="InterPro" id="IPR058440">
    <property type="entry name" value="DUF8127"/>
</dbReference>
<keyword evidence="1" id="KW-0472">Membrane</keyword>
<reference evidence="2" key="1">
    <citation type="submission" date="2021-06" db="EMBL/GenBank/DDBJ databases">
        <title>New haloarchaea isolates fom saline soil.</title>
        <authorList>
            <person name="Duran-Viseras A."/>
            <person name="Sanchez-Porro C.S."/>
            <person name="Ventosa A."/>
        </authorList>
    </citation>
    <scope>NUCLEOTIDE SEQUENCE</scope>
    <source>
        <strain evidence="2">JCM 18369</strain>
    </source>
</reference>
<dbReference type="Pfam" id="PF26448">
    <property type="entry name" value="DUF8127"/>
    <property type="match status" value="1"/>
</dbReference>
<evidence type="ECO:0000256" key="1">
    <source>
        <dbReference type="SAM" id="Phobius"/>
    </source>
</evidence>
<keyword evidence="1" id="KW-1133">Transmembrane helix</keyword>
<evidence type="ECO:0000313" key="2">
    <source>
        <dbReference type="EMBL" id="MBV0902144.1"/>
    </source>
</evidence>
<sequence length="371" mass="38543">MATALHPSKTLLVVLAIGLLCGTVPLFVGTPQQDDCRYQATAFDPETEANVLAHRSDDVTNLSYYDDTNRTRRVIRRAASGESVTFPTNDSELASLTNENDHAVYRGRYYHLNVTERDETATLRLEPRSADAFVSDIAVDYESVRPAVQRVVDRGNGTISTANASAPVSSGGVPSVVEKDGTYYVVEPTNELAVVVRFLLGMAWLMVGSTLMWLAGGYLGAGLGVYGVQVARGRRRALTARSVAVVVALVAVASGAGAAAWQVTAAGASPGDAERLLLSALMAVPSAVALALLLGVGVALRRRSSDTELLTAGVLVVAAVAVGAAVDAAMTGSAFLFVSTAVIDTVTTTVFGLPLAALGYVHADADSVGSA</sequence>
<keyword evidence="1" id="KW-0812">Transmembrane</keyword>
<feature type="transmembrane region" description="Helical" evidence="1">
    <location>
        <begin position="276"/>
        <end position="300"/>
    </location>
</feature>
<comment type="caution">
    <text evidence="2">The sequence shown here is derived from an EMBL/GenBank/DDBJ whole genome shotgun (WGS) entry which is preliminary data.</text>
</comment>
<accession>A0AA41G274</accession>
<feature type="transmembrane region" description="Helical" evidence="1">
    <location>
        <begin position="238"/>
        <end position="264"/>
    </location>
</feature>
<feature type="transmembrane region" description="Helical" evidence="1">
    <location>
        <begin position="198"/>
        <end position="226"/>
    </location>
</feature>
<keyword evidence="3" id="KW-1185">Reference proteome</keyword>
<evidence type="ECO:0000313" key="3">
    <source>
        <dbReference type="Proteomes" id="UP001166304"/>
    </source>
</evidence>
<proteinExistence type="predicted"/>
<name>A0AA41G274_9EURY</name>
<gene>
    <name evidence="2" type="ORF">KTS37_10125</name>
</gene>
<dbReference type="AlphaFoldDB" id="A0AA41G274"/>